<dbReference type="AlphaFoldDB" id="U7QJE1"/>
<keyword evidence="2" id="KW-1185">Reference proteome</keyword>
<dbReference type="EMBL" id="AUZM01000014">
    <property type="protein sequence ID" value="ERT08084.1"/>
    <property type="molecule type" value="Genomic_DNA"/>
</dbReference>
<proteinExistence type="predicted"/>
<dbReference type="Proteomes" id="UP000017127">
    <property type="component" value="Unassembled WGS sequence"/>
</dbReference>
<protein>
    <submittedName>
        <fullName evidence="1">Uncharacterized protein</fullName>
    </submittedName>
</protein>
<name>U7QJE1_9CYAN</name>
<accession>U7QJE1</accession>
<gene>
    <name evidence="1" type="ORF">M595_1864</name>
</gene>
<organism evidence="1 2">
    <name type="scientific">Lyngbya aestuarii BL J</name>
    <dbReference type="NCBI Taxonomy" id="1348334"/>
    <lineage>
        <taxon>Bacteria</taxon>
        <taxon>Bacillati</taxon>
        <taxon>Cyanobacteriota</taxon>
        <taxon>Cyanophyceae</taxon>
        <taxon>Oscillatoriophycideae</taxon>
        <taxon>Oscillatoriales</taxon>
        <taxon>Microcoleaceae</taxon>
        <taxon>Lyngbya</taxon>
    </lineage>
</organism>
<evidence type="ECO:0000313" key="1">
    <source>
        <dbReference type="EMBL" id="ERT08084.1"/>
    </source>
</evidence>
<comment type="caution">
    <text evidence="1">The sequence shown here is derived from an EMBL/GenBank/DDBJ whole genome shotgun (WGS) entry which is preliminary data.</text>
</comment>
<sequence length="220" mass="25259">MTSKQEKNIADFIDKVYIHDWRLNIRLGNEGLKKLIESLPEEYIKDTEYNKHSLKWFKFRGIDTKRQEIKIEFRLRVKKYENVLVGRVKIYDNAWDVKAGLKLEVDANRKLTGKITVRDHKSDIPSGILGIFDVALSSISTGSLTVLNSIFTGNLFTFSSAIIGKKLDGLSQNIPDYVLKTINDKAGKYEVVYLERVKYKEDSVIIQTNTLEGVDLKELL</sequence>
<reference evidence="1 2" key="1">
    <citation type="journal article" date="2013" name="Front. Microbiol.">
        <title>Comparative genomic analyses of the cyanobacterium, Lyngbya aestuarii BL J, a powerful hydrogen producer.</title>
        <authorList>
            <person name="Kothari A."/>
            <person name="Vaughn M."/>
            <person name="Garcia-Pichel F."/>
        </authorList>
    </citation>
    <scope>NUCLEOTIDE SEQUENCE [LARGE SCALE GENOMIC DNA]</scope>
    <source>
        <strain evidence="1 2">BL J</strain>
    </source>
</reference>
<dbReference type="RefSeq" id="WP_023065675.1">
    <property type="nucleotide sequence ID" value="NZ_AUZM01000014.1"/>
</dbReference>
<evidence type="ECO:0000313" key="2">
    <source>
        <dbReference type="Proteomes" id="UP000017127"/>
    </source>
</evidence>